<dbReference type="NCBIfam" id="TIGR00283">
    <property type="entry name" value="arch_pth2"/>
    <property type="match status" value="1"/>
</dbReference>
<dbReference type="Pfam" id="PF01981">
    <property type="entry name" value="PTH2"/>
    <property type="match status" value="1"/>
</dbReference>
<organism evidence="5 6">
    <name type="scientific">Steinernema hermaphroditum</name>
    <dbReference type="NCBI Taxonomy" id="289476"/>
    <lineage>
        <taxon>Eukaryota</taxon>
        <taxon>Metazoa</taxon>
        <taxon>Ecdysozoa</taxon>
        <taxon>Nematoda</taxon>
        <taxon>Chromadorea</taxon>
        <taxon>Rhabditida</taxon>
        <taxon>Tylenchina</taxon>
        <taxon>Panagrolaimomorpha</taxon>
        <taxon>Strongyloidoidea</taxon>
        <taxon>Steinernematidae</taxon>
        <taxon>Steinernema</taxon>
    </lineage>
</organism>
<keyword evidence="2" id="KW-0378">Hydrolase</keyword>
<reference evidence="5" key="1">
    <citation type="submission" date="2023-06" db="EMBL/GenBank/DDBJ databases">
        <title>Genomic analysis of the entomopathogenic nematode Steinernema hermaphroditum.</title>
        <authorList>
            <person name="Schwarz E.M."/>
            <person name="Heppert J.K."/>
            <person name="Baniya A."/>
            <person name="Schwartz H.T."/>
            <person name="Tan C.-H."/>
            <person name="Antoshechkin I."/>
            <person name="Sternberg P.W."/>
            <person name="Goodrich-Blair H."/>
            <person name="Dillman A.R."/>
        </authorList>
    </citation>
    <scope>NUCLEOTIDE SEQUENCE</scope>
    <source>
        <strain evidence="5">PS9179</strain>
        <tissue evidence="5">Whole animal</tissue>
    </source>
</reference>
<evidence type="ECO:0000256" key="3">
    <source>
        <dbReference type="ARBA" id="ARBA00038050"/>
    </source>
</evidence>
<evidence type="ECO:0000313" key="5">
    <source>
        <dbReference type="EMBL" id="KAK0410965.1"/>
    </source>
</evidence>
<dbReference type="PANTHER" id="PTHR12649:SF11">
    <property type="entry name" value="PEPTIDYL-TRNA HYDROLASE 2, MITOCHONDRIAL"/>
    <property type="match status" value="1"/>
</dbReference>
<gene>
    <name evidence="5" type="ORF">QR680_005411</name>
</gene>
<name>A0AA39HRY8_9BILA</name>
<dbReference type="PANTHER" id="PTHR12649">
    <property type="entry name" value="PEPTIDYL-TRNA HYDROLASE 2"/>
    <property type="match status" value="1"/>
</dbReference>
<evidence type="ECO:0000313" key="6">
    <source>
        <dbReference type="Proteomes" id="UP001175271"/>
    </source>
</evidence>
<dbReference type="EMBL" id="JAUCMV010000003">
    <property type="protein sequence ID" value="KAK0410965.1"/>
    <property type="molecule type" value="Genomic_DNA"/>
</dbReference>
<accession>A0AA39HRY8</accession>
<dbReference type="GO" id="GO:0004045">
    <property type="term" value="F:peptidyl-tRNA hydrolase activity"/>
    <property type="evidence" value="ECO:0007669"/>
    <property type="project" value="UniProtKB-EC"/>
</dbReference>
<dbReference type="Proteomes" id="UP001175271">
    <property type="component" value="Unassembled WGS sequence"/>
</dbReference>
<proteinExistence type="inferred from homology"/>
<dbReference type="Gene3D" id="3.40.1490.10">
    <property type="entry name" value="Bit1"/>
    <property type="match status" value="1"/>
</dbReference>
<comment type="similarity">
    <text evidence="3">Belongs to the PTH2 family.</text>
</comment>
<dbReference type="FunFam" id="3.40.1490.10:FF:000002">
    <property type="entry name" value="Peptidyl-tRNA hydrolase 2, mitochondrial"/>
    <property type="match status" value="1"/>
</dbReference>
<evidence type="ECO:0000256" key="2">
    <source>
        <dbReference type="ARBA" id="ARBA00022801"/>
    </source>
</evidence>
<dbReference type="InterPro" id="IPR023476">
    <property type="entry name" value="Pep_tRNA_hydro_II_dom_sf"/>
</dbReference>
<dbReference type="SUPFAM" id="SSF102462">
    <property type="entry name" value="Peptidyl-tRNA hydrolase II"/>
    <property type="match status" value="1"/>
</dbReference>
<dbReference type="InterPro" id="IPR002833">
    <property type="entry name" value="PTH2"/>
</dbReference>
<evidence type="ECO:0000256" key="4">
    <source>
        <dbReference type="ARBA" id="ARBA00048707"/>
    </source>
</evidence>
<dbReference type="CDD" id="cd02430">
    <property type="entry name" value="PTH2"/>
    <property type="match status" value="1"/>
</dbReference>
<comment type="caution">
    <text evidence="5">The sequence shown here is derived from an EMBL/GenBank/DDBJ whole genome shotgun (WGS) entry which is preliminary data.</text>
</comment>
<dbReference type="EC" id="3.1.1.29" evidence="1"/>
<dbReference type="AlphaFoldDB" id="A0AA39HRY8"/>
<sequence length="143" mass="15345">MGGYFSSLIGSSSVPAALSSKYSRDAYFKMIFVVNMKLKMGVGKVAAQVGHATLGCYQAAQRTPEGTSALDSWDYKGARKIVVRGDDTEHLIALQRAARSIGLFTCLVQDAGHTQVEPGSRTVLAIFGEISEVDSITKDLKLL</sequence>
<comment type="catalytic activity">
    <reaction evidence="4">
        <text>an N-acyl-L-alpha-aminoacyl-tRNA + H2O = an N-acyl-L-amino acid + a tRNA + H(+)</text>
        <dbReference type="Rhea" id="RHEA:54448"/>
        <dbReference type="Rhea" id="RHEA-COMP:10123"/>
        <dbReference type="Rhea" id="RHEA-COMP:13883"/>
        <dbReference type="ChEBI" id="CHEBI:15377"/>
        <dbReference type="ChEBI" id="CHEBI:15378"/>
        <dbReference type="ChEBI" id="CHEBI:59874"/>
        <dbReference type="ChEBI" id="CHEBI:78442"/>
        <dbReference type="ChEBI" id="CHEBI:138191"/>
        <dbReference type="EC" id="3.1.1.29"/>
    </reaction>
</comment>
<dbReference type="GO" id="GO:0005829">
    <property type="term" value="C:cytosol"/>
    <property type="evidence" value="ECO:0007669"/>
    <property type="project" value="TreeGrafter"/>
</dbReference>
<evidence type="ECO:0000256" key="1">
    <source>
        <dbReference type="ARBA" id="ARBA00013260"/>
    </source>
</evidence>
<protein>
    <recommendedName>
        <fullName evidence="1">peptidyl-tRNA hydrolase</fullName>
        <ecNumber evidence="1">3.1.1.29</ecNumber>
    </recommendedName>
</protein>
<keyword evidence="6" id="KW-1185">Reference proteome</keyword>